<dbReference type="InterPro" id="IPR010898">
    <property type="entry name" value="Hpre_diP_synth_I"/>
</dbReference>
<evidence type="ECO:0000313" key="2">
    <source>
        <dbReference type="EMBL" id="EFW29610.1"/>
    </source>
</evidence>
<keyword evidence="1" id="KW-1133">Transmembrane helix</keyword>
<keyword evidence="1" id="KW-0812">Transmembrane</keyword>
<name>E7N2G9_9FIRM</name>
<keyword evidence="3" id="KW-1185">Reference proteome</keyword>
<dbReference type="PIRSF" id="PIRSF027391">
    <property type="entry name" value="Hpre_diP_synt_I"/>
    <property type="match status" value="1"/>
</dbReference>
<comment type="caution">
    <text evidence="2">The sequence shown here is derived from an EMBL/GenBank/DDBJ whole genome shotgun (WGS) entry which is preliminary data.</text>
</comment>
<feature type="transmembrane region" description="Helical" evidence="1">
    <location>
        <begin position="6"/>
        <end position="25"/>
    </location>
</feature>
<evidence type="ECO:0000313" key="3">
    <source>
        <dbReference type="Proteomes" id="UP000004633"/>
    </source>
</evidence>
<dbReference type="EMBL" id="AECV01000020">
    <property type="protein sequence ID" value="EFW29610.1"/>
    <property type="molecule type" value="Genomic_DNA"/>
</dbReference>
<dbReference type="STRING" id="749551.HMPREF9555_01185"/>
<dbReference type="InterPro" id="IPR014535">
    <property type="entry name" value="Hpre_diP_synt_I"/>
</dbReference>
<feature type="transmembrane region" description="Helical" evidence="1">
    <location>
        <begin position="37"/>
        <end position="54"/>
    </location>
</feature>
<keyword evidence="1" id="KW-0472">Membrane</keyword>
<dbReference type="HOGENOM" id="CLU_108933_1_1_9"/>
<dbReference type="Proteomes" id="UP000004633">
    <property type="component" value="Unassembled WGS sequence"/>
</dbReference>
<gene>
    <name evidence="2" type="ORF">HMPREF9555_01185</name>
</gene>
<feature type="transmembrane region" description="Helical" evidence="1">
    <location>
        <begin position="134"/>
        <end position="155"/>
    </location>
</feature>
<evidence type="ECO:0000256" key="1">
    <source>
        <dbReference type="SAM" id="Phobius"/>
    </source>
</evidence>
<proteinExistence type="predicted"/>
<accession>E7N2G9</accession>
<organism evidence="2 3">
    <name type="scientific">Selenomonas artemidis F0399</name>
    <dbReference type="NCBI Taxonomy" id="749551"/>
    <lineage>
        <taxon>Bacteria</taxon>
        <taxon>Bacillati</taxon>
        <taxon>Bacillota</taxon>
        <taxon>Negativicutes</taxon>
        <taxon>Selenomonadales</taxon>
        <taxon>Selenomonadaceae</taxon>
        <taxon>Selenomonas</taxon>
    </lineage>
</organism>
<feature type="transmembrane region" description="Helical" evidence="1">
    <location>
        <begin position="104"/>
        <end position="128"/>
    </location>
</feature>
<dbReference type="Pfam" id="PF07456">
    <property type="entry name" value="Hpre_diP_synt_I"/>
    <property type="match status" value="1"/>
</dbReference>
<sequence length="166" mass="16895">MIMTDLRIAARIAILTALSLILFLLEGLLPLPLPVPGAKLGLAAVVTLVALYMLPRTCDAFLVLLLRILLAAAFGGGIAPMLYSLAGGAASFAAMALLKARTSFSVVGISAVGGFLHNMGQLGVAAAVMQTDALLIYAPVLGIAGILTGLAVGLLTKQILQKISTG</sequence>
<protein>
    <submittedName>
        <fullName evidence="2">Heptaprenyl diphosphate synthase component I</fullName>
    </submittedName>
</protein>
<reference evidence="2 3" key="1">
    <citation type="submission" date="2010-08" db="EMBL/GenBank/DDBJ databases">
        <authorList>
            <person name="Weinstock G."/>
            <person name="Sodergren E."/>
            <person name="Clifton S."/>
            <person name="Fulton L."/>
            <person name="Fulton B."/>
            <person name="Courtney L."/>
            <person name="Fronick C."/>
            <person name="Harrison M."/>
            <person name="Strong C."/>
            <person name="Farmer C."/>
            <person name="Delahaunty K."/>
            <person name="Markovic C."/>
            <person name="Hall O."/>
            <person name="Minx P."/>
            <person name="Tomlinson C."/>
            <person name="Mitreva M."/>
            <person name="Hou S."/>
            <person name="Chen J."/>
            <person name="Wollam A."/>
            <person name="Pepin K.H."/>
            <person name="Johnson M."/>
            <person name="Bhonagiri V."/>
            <person name="Zhang X."/>
            <person name="Suruliraj S."/>
            <person name="Warren W."/>
            <person name="Chinwalla A."/>
            <person name="Mardis E.R."/>
            <person name="Wilson R.K."/>
        </authorList>
    </citation>
    <scope>NUCLEOTIDE SEQUENCE [LARGE SCALE GENOMIC DNA]</scope>
    <source>
        <strain evidence="2 3">F0399</strain>
    </source>
</reference>
<dbReference type="Gene3D" id="1.10.1760.20">
    <property type="match status" value="1"/>
</dbReference>
<dbReference type="AlphaFoldDB" id="E7N2G9"/>
<feature type="transmembrane region" description="Helical" evidence="1">
    <location>
        <begin position="60"/>
        <end position="83"/>
    </location>
</feature>